<dbReference type="AlphaFoldDB" id="A0A1H6CEQ4"/>
<evidence type="ECO:0000313" key="1">
    <source>
        <dbReference type="EMBL" id="SEG71257.1"/>
    </source>
</evidence>
<accession>A0A1H6CEQ4</accession>
<dbReference type="Proteomes" id="UP000236721">
    <property type="component" value="Unassembled WGS sequence"/>
</dbReference>
<organism evidence="1 2">
    <name type="scientific">Vibrio hangzhouensis</name>
    <dbReference type="NCBI Taxonomy" id="462991"/>
    <lineage>
        <taxon>Bacteria</taxon>
        <taxon>Pseudomonadati</taxon>
        <taxon>Pseudomonadota</taxon>
        <taxon>Gammaproteobacteria</taxon>
        <taxon>Vibrionales</taxon>
        <taxon>Vibrionaceae</taxon>
        <taxon>Vibrio</taxon>
    </lineage>
</organism>
<keyword evidence="2" id="KW-1185">Reference proteome</keyword>
<proteinExistence type="predicted"/>
<dbReference type="EMBL" id="FNVG01000037">
    <property type="protein sequence ID" value="SEG71257.1"/>
    <property type="molecule type" value="Genomic_DNA"/>
</dbReference>
<evidence type="ECO:0000313" key="2">
    <source>
        <dbReference type="Proteomes" id="UP000236721"/>
    </source>
</evidence>
<protein>
    <submittedName>
        <fullName evidence="1">Uncharacterized protein</fullName>
    </submittedName>
</protein>
<gene>
    <name evidence="1" type="ORF">SAMN04488244_1378</name>
</gene>
<name>A0A1H6CEQ4_9VIBR</name>
<reference evidence="2" key="1">
    <citation type="submission" date="2016-10" db="EMBL/GenBank/DDBJ databases">
        <authorList>
            <person name="Varghese N."/>
            <person name="Submissions S."/>
        </authorList>
    </citation>
    <scope>NUCLEOTIDE SEQUENCE [LARGE SCALE GENOMIC DNA]</scope>
    <source>
        <strain evidence="2">CGMCC 1.7062</strain>
    </source>
</reference>
<sequence>MKMKIPCTFMVQGIHKNNAFMVISTKKVQNWGKPPSTIMNEAFPLFDH</sequence>